<dbReference type="Pfam" id="PF13456">
    <property type="entry name" value="RVT_3"/>
    <property type="match status" value="1"/>
</dbReference>
<dbReference type="InterPro" id="IPR012337">
    <property type="entry name" value="RNaseH-like_sf"/>
</dbReference>
<organism evidence="3 5">
    <name type="scientific">Brassica rapa subsp. trilocularis</name>
    <dbReference type="NCBI Taxonomy" id="1813537"/>
    <lineage>
        <taxon>Eukaryota</taxon>
        <taxon>Viridiplantae</taxon>
        <taxon>Streptophyta</taxon>
        <taxon>Embryophyta</taxon>
        <taxon>Tracheophyta</taxon>
        <taxon>Spermatophyta</taxon>
        <taxon>Magnoliopsida</taxon>
        <taxon>eudicotyledons</taxon>
        <taxon>Gunneridae</taxon>
        <taxon>Pentapetalae</taxon>
        <taxon>rosids</taxon>
        <taxon>malvids</taxon>
        <taxon>Brassicales</taxon>
        <taxon>Brassicaceae</taxon>
        <taxon>Brassiceae</taxon>
        <taxon>Brassica</taxon>
    </lineage>
</organism>
<feature type="region of interest" description="Disordered" evidence="1">
    <location>
        <begin position="218"/>
        <end position="237"/>
    </location>
</feature>
<evidence type="ECO:0000256" key="1">
    <source>
        <dbReference type="SAM" id="MobiDB-lite"/>
    </source>
</evidence>
<dbReference type="InterPro" id="IPR036397">
    <property type="entry name" value="RNaseH_sf"/>
</dbReference>
<feature type="compositionally biased region" description="Basic and acidic residues" evidence="1">
    <location>
        <begin position="14"/>
        <end position="24"/>
    </location>
</feature>
<reference evidence="3 5" key="1">
    <citation type="submission" date="2021-03" db="EMBL/GenBank/DDBJ databases">
        <authorList>
            <person name="King G.J."/>
            <person name="Bancroft I."/>
            <person name="Baten A."/>
            <person name="Bloomfield J."/>
            <person name="Borpatragohain P."/>
            <person name="He Z."/>
            <person name="Irish N."/>
            <person name="Irwin J."/>
            <person name="Liu K."/>
            <person name="Mauleon R.P."/>
            <person name="Moore J."/>
            <person name="Morris R."/>
            <person name="Ostergaard L."/>
            <person name="Wang B."/>
            <person name="Wells R."/>
        </authorList>
    </citation>
    <scope>NUCLEOTIDE SEQUENCE [LARGE SCALE GENOMIC DNA]</scope>
    <source>
        <strain evidence="3">R-o-18</strain>
        <tissue evidence="3">Leaf</tissue>
    </source>
</reference>
<evidence type="ECO:0000313" key="4">
    <source>
        <dbReference type="EMBL" id="KAG5374908.1"/>
    </source>
</evidence>
<gene>
    <name evidence="3" type="primary">A10g500630.1_BraROA</name>
    <name evidence="4" type="synonym">A10p004210.1_BraROA</name>
    <name evidence="3" type="ORF">IGI04_039484</name>
    <name evidence="4" type="ORF">IGI04_039504</name>
</gene>
<dbReference type="PANTHER" id="PTHR47074:SF11">
    <property type="entry name" value="REVERSE TRANSCRIPTASE-LIKE PROTEIN"/>
    <property type="match status" value="1"/>
</dbReference>
<dbReference type="Gene3D" id="3.30.420.10">
    <property type="entry name" value="Ribonuclease H-like superfamily/Ribonuclease H"/>
    <property type="match status" value="1"/>
</dbReference>
<proteinExistence type="predicted"/>
<feature type="compositionally biased region" description="Basic residues" evidence="1">
    <location>
        <begin position="120"/>
        <end position="133"/>
    </location>
</feature>
<feature type="region of interest" description="Disordered" evidence="1">
    <location>
        <begin position="1"/>
        <end position="31"/>
    </location>
</feature>
<dbReference type="Proteomes" id="UP000823674">
    <property type="component" value="Chromosome A10"/>
</dbReference>
<evidence type="ECO:0000259" key="2">
    <source>
        <dbReference type="Pfam" id="PF13456"/>
    </source>
</evidence>
<keyword evidence="5" id="KW-1185">Reference proteome</keyword>
<accession>A0ABQ7KJZ6</accession>
<dbReference type="EMBL" id="JADBGQ010000010">
    <property type="protein sequence ID" value="KAG5374888.1"/>
    <property type="molecule type" value="Genomic_DNA"/>
</dbReference>
<comment type="caution">
    <text evidence="3">The sequence shown here is derived from an EMBL/GenBank/DDBJ whole genome shotgun (WGS) entry which is preliminary data.</text>
</comment>
<sequence>MTQYTSCADPTESAARKERLRQAEAQDQVEESAVQMVKASIARENAEAESLAAVGVSSQERIPTISRLGPANVELMREPNDAQTGENQDVRIPVVDRLVHTTADVTTAENPLTTKEAGGKKKKPGRPAGRRKVASSPRLAPDHKPLLTFFDNGAKRCRGLFRYDRRLCKNEEAKKVIAEAWNGTANASVSGKLSFTRSAISAWDRTQDRNSQDLIDQRKRDLDASPQTRLPPGSSGTCGRHVTNLSLKVVRIPLKIRLSISISLAKEWCSNQKKEPSAPSKLVRNPPQELLPAGTVVIRSDAAWRLQGTAAGLGWVVHSPNGIRHFKKRVNHVSSALLAEGLALLEAVRTGVEEEQRNVSFESDSALVIKAVNSGTCVPELYAVVSDIQSLYLCSNLSLLFGSLERGMAKPIC</sequence>
<dbReference type="InterPro" id="IPR002156">
    <property type="entry name" value="RNaseH_domain"/>
</dbReference>
<dbReference type="PANTHER" id="PTHR47074">
    <property type="entry name" value="BNAC02G40300D PROTEIN"/>
    <property type="match status" value="1"/>
</dbReference>
<dbReference type="InterPro" id="IPR052929">
    <property type="entry name" value="RNase_H-like_EbsB-rel"/>
</dbReference>
<evidence type="ECO:0000313" key="3">
    <source>
        <dbReference type="EMBL" id="KAG5374888.1"/>
    </source>
</evidence>
<feature type="region of interest" description="Disordered" evidence="1">
    <location>
        <begin position="103"/>
        <end position="143"/>
    </location>
</feature>
<protein>
    <recommendedName>
        <fullName evidence="2">RNase H type-1 domain-containing protein</fullName>
    </recommendedName>
</protein>
<evidence type="ECO:0000313" key="5">
    <source>
        <dbReference type="Proteomes" id="UP000823674"/>
    </source>
</evidence>
<dbReference type="EMBL" id="JADBGQ010000010">
    <property type="protein sequence ID" value="KAG5374908.1"/>
    <property type="molecule type" value="Genomic_DNA"/>
</dbReference>
<feature type="compositionally biased region" description="Polar residues" evidence="1">
    <location>
        <begin position="103"/>
        <end position="113"/>
    </location>
</feature>
<name>A0ABQ7KJZ6_BRACM</name>
<feature type="domain" description="RNase H type-1" evidence="2">
    <location>
        <begin position="300"/>
        <end position="392"/>
    </location>
</feature>
<dbReference type="SUPFAM" id="SSF53098">
    <property type="entry name" value="Ribonuclease H-like"/>
    <property type="match status" value="1"/>
</dbReference>